<evidence type="ECO:0000313" key="2">
    <source>
        <dbReference type="EMBL" id="AXG07029.1"/>
    </source>
</evidence>
<keyword evidence="1" id="KW-1133">Transmembrane helix</keyword>
<protein>
    <submittedName>
        <fullName evidence="2">Uncharacterized protein</fullName>
    </submittedName>
</protein>
<dbReference type="KEGG" id="haj:DU500_11675"/>
<organism evidence="2 3">
    <name type="scientific">Haloplanus rubicundus</name>
    <dbReference type="NCBI Taxonomy" id="1547898"/>
    <lineage>
        <taxon>Archaea</taxon>
        <taxon>Methanobacteriati</taxon>
        <taxon>Methanobacteriota</taxon>
        <taxon>Stenosarchaea group</taxon>
        <taxon>Halobacteria</taxon>
        <taxon>Halobacteriales</taxon>
        <taxon>Haloferacaceae</taxon>
        <taxon>Haloplanus</taxon>
    </lineage>
</organism>
<gene>
    <name evidence="2" type="ORF">DU500_11675</name>
</gene>
<name>A0A345E4A7_9EURY</name>
<dbReference type="Proteomes" id="UP000253273">
    <property type="component" value="Chromosome"/>
</dbReference>
<reference evidence="2 3" key="1">
    <citation type="submission" date="2018-07" db="EMBL/GenBank/DDBJ databases">
        <title>Genome sequences of Haloplanus sp. CBA1113.</title>
        <authorList>
            <person name="Kim Y.B."/>
            <person name="Roh S.W."/>
        </authorList>
    </citation>
    <scope>NUCLEOTIDE SEQUENCE [LARGE SCALE GENOMIC DNA]</scope>
    <source>
        <strain evidence="2 3">CBA1113</strain>
    </source>
</reference>
<keyword evidence="1" id="KW-0472">Membrane</keyword>
<evidence type="ECO:0000256" key="1">
    <source>
        <dbReference type="SAM" id="Phobius"/>
    </source>
</evidence>
<dbReference type="AlphaFoldDB" id="A0A345E4A7"/>
<dbReference type="EMBL" id="CP031150">
    <property type="protein sequence ID" value="AXG07029.1"/>
    <property type="molecule type" value="Genomic_DNA"/>
</dbReference>
<feature type="transmembrane region" description="Helical" evidence="1">
    <location>
        <begin position="24"/>
        <end position="45"/>
    </location>
</feature>
<accession>A0A345E4A7</accession>
<sequence>MIVTSLLVLHITQNVTLVEYLFRVLAHLLLFTGIGAILVCGVRLIGIVRSEVHGRVKSNDRGP</sequence>
<keyword evidence="3" id="KW-1185">Reference proteome</keyword>
<keyword evidence="1" id="KW-0812">Transmembrane</keyword>
<evidence type="ECO:0000313" key="3">
    <source>
        <dbReference type="Proteomes" id="UP000253273"/>
    </source>
</evidence>
<proteinExistence type="predicted"/>